<keyword evidence="12 17" id="KW-0456">Lyase</keyword>
<dbReference type="NCBIfam" id="TIGR00196">
    <property type="entry name" value="yjeF_cterm"/>
    <property type="match status" value="1"/>
</dbReference>
<evidence type="ECO:0000259" key="21">
    <source>
        <dbReference type="PROSITE" id="PS51385"/>
    </source>
</evidence>
<dbReference type="GO" id="GO:0110051">
    <property type="term" value="P:metabolite repair"/>
    <property type="evidence" value="ECO:0007669"/>
    <property type="project" value="TreeGrafter"/>
</dbReference>
<dbReference type="InterPro" id="IPR030677">
    <property type="entry name" value="Nnr"/>
</dbReference>
<accession>A0A1H0PHE8</accession>
<dbReference type="AlphaFoldDB" id="A0A1H0PHE8"/>
<evidence type="ECO:0000256" key="6">
    <source>
        <dbReference type="ARBA" id="ARBA00022741"/>
    </source>
</evidence>
<dbReference type="PANTHER" id="PTHR12592">
    <property type="entry name" value="ATP-DEPENDENT (S)-NAD(P)H-HYDRATE DEHYDRATASE FAMILY MEMBER"/>
    <property type="match status" value="1"/>
</dbReference>
<evidence type="ECO:0000256" key="19">
    <source>
        <dbReference type="PIRNR" id="PIRNR017184"/>
    </source>
</evidence>
<feature type="binding site" evidence="18">
    <location>
        <position position="138"/>
    </location>
    <ligand>
        <name>K(+)</name>
        <dbReference type="ChEBI" id="CHEBI:29103"/>
    </ligand>
</feature>
<comment type="catalytic activity">
    <reaction evidence="16 17 19">
        <text>(6S)-NADPHX + ADP = AMP + phosphate + NADPH + H(+)</text>
        <dbReference type="Rhea" id="RHEA:32235"/>
        <dbReference type="ChEBI" id="CHEBI:15378"/>
        <dbReference type="ChEBI" id="CHEBI:43474"/>
        <dbReference type="ChEBI" id="CHEBI:57783"/>
        <dbReference type="ChEBI" id="CHEBI:64076"/>
        <dbReference type="ChEBI" id="CHEBI:456215"/>
        <dbReference type="ChEBI" id="CHEBI:456216"/>
        <dbReference type="EC" id="4.2.1.136"/>
    </reaction>
</comment>
<feature type="binding site" evidence="18">
    <location>
        <begin position="142"/>
        <end position="148"/>
    </location>
    <ligand>
        <name>(6S)-NADPHX</name>
        <dbReference type="ChEBI" id="CHEBI:64076"/>
    </ligand>
</feature>
<comment type="catalytic activity">
    <reaction evidence="2 18 19">
        <text>(6R)-NADPHX = (6S)-NADPHX</text>
        <dbReference type="Rhea" id="RHEA:32227"/>
        <dbReference type="ChEBI" id="CHEBI:64076"/>
        <dbReference type="ChEBI" id="CHEBI:64077"/>
        <dbReference type="EC" id="5.1.99.6"/>
    </reaction>
</comment>
<keyword evidence="5 18" id="KW-0479">Metal-binding</keyword>
<evidence type="ECO:0000256" key="8">
    <source>
        <dbReference type="ARBA" id="ARBA00022857"/>
    </source>
</evidence>
<feature type="binding site" evidence="17">
    <location>
        <position position="471"/>
    </location>
    <ligand>
        <name>(6S)-NADPHX</name>
        <dbReference type="ChEBI" id="CHEBI:64076"/>
    </ligand>
</feature>
<dbReference type="HAMAP" id="MF_01966">
    <property type="entry name" value="NADHX_epimerase"/>
    <property type="match status" value="1"/>
</dbReference>
<evidence type="ECO:0000256" key="2">
    <source>
        <dbReference type="ARBA" id="ARBA00000909"/>
    </source>
</evidence>
<feature type="binding site" evidence="17">
    <location>
        <position position="349"/>
    </location>
    <ligand>
        <name>(6S)-NADPHX</name>
        <dbReference type="ChEBI" id="CHEBI:64076"/>
    </ligand>
</feature>
<feature type="binding site" evidence="17">
    <location>
        <begin position="441"/>
        <end position="445"/>
    </location>
    <ligand>
        <name>AMP</name>
        <dbReference type="ChEBI" id="CHEBI:456215"/>
    </ligand>
</feature>
<evidence type="ECO:0000313" key="23">
    <source>
        <dbReference type="Proteomes" id="UP000199073"/>
    </source>
</evidence>
<evidence type="ECO:0000256" key="7">
    <source>
        <dbReference type="ARBA" id="ARBA00022840"/>
    </source>
</evidence>
<dbReference type="InterPro" id="IPR029056">
    <property type="entry name" value="Ribokinase-like"/>
</dbReference>
<comment type="function">
    <text evidence="14 19">Bifunctional enzyme that catalyzes the epimerization of the S- and R-forms of NAD(P)HX and the dehydration of the S-form of NAD(P)HX at the expense of ADP, which is converted to AMP. This allows the repair of both epimers of NAD(P)HX, a damaged form of NAD(P)H that is a result of enzymatic or heat-dependent hydration.</text>
</comment>
<keyword evidence="23" id="KW-1185">Reference proteome</keyword>
<comment type="catalytic activity">
    <reaction evidence="15 17 19">
        <text>(6S)-NADHX + ADP = AMP + phosphate + NADH + H(+)</text>
        <dbReference type="Rhea" id="RHEA:32223"/>
        <dbReference type="ChEBI" id="CHEBI:15378"/>
        <dbReference type="ChEBI" id="CHEBI:43474"/>
        <dbReference type="ChEBI" id="CHEBI:57945"/>
        <dbReference type="ChEBI" id="CHEBI:64074"/>
        <dbReference type="ChEBI" id="CHEBI:456215"/>
        <dbReference type="ChEBI" id="CHEBI:456216"/>
        <dbReference type="EC" id="4.2.1.136"/>
    </reaction>
</comment>
<feature type="binding site" evidence="17">
    <location>
        <position position="400"/>
    </location>
    <ligand>
        <name>(6S)-NADPHX</name>
        <dbReference type="ChEBI" id="CHEBI:64076"/>
    </ligand>
</feature>
<evidence type="ECO:0000256" key="18">
    <source>
        <dbReference type="HAMAP-Rule" id="MF_01966"/>
    </source>
</evidence>
<dbReference type="EC" id="4.2.1.136" evidence="19"/>
<dbReference type="SUPFAM" id="SSF53613">
    <property type="entry name" value="Ribokinase-like"/>
    <property type="match status" value="1"/>
</dbReference>
<evidence type="ECO:0000259" key="20">
    <source>
        <dbReference type="PROSITE" id="PS51383"/>
    </source>
</evidence>
<keyword evidence="8 17" id="KW-0521">NADP</keyword>
<comment type="caution">
    <text evidence="18">Lacks conserved residue(s) required for the propagation of feature annotation.</text>
</comment>
<comment type="subunit">
    <text evidence="17">Homotetramer.</text>
</comment>
<name>A0A1H0PHE8_9BACT</name>
<dbReference type="InterPro" id="IPR004443">
    <property type="entry name" value="YjeF_N_dom"/>
</dbReference>
<evidence type="ECO:0000256" key="14">
    <source>
        <dbReference type="ARBA" id="ARBA00025153"/>
    </source>
</evidence>
<feature type="binding site" evidence="18">
    <location>
        <position position="175"/>
    </location>
    <ligand>
        <name>(6S)-NADPHX</name>
        <dbReference type="ChEBI" id="CHEBI:64076"/>
    </ligand>
</feature>
<feature type="domain" description="YjeF C-terminal" evidence="20">
    <location>
        <begin position="244"/>
        <end position="529"/>
    </location>
</feature>
<dbReference type="PIRSF" id="PIRSF017184">
    <property type="entry name" value="Nnr"/>
    <property type="match status" value="1"/>
</dbReference>
<keyword evidence="11 18" id="KW-0413">Isomerase</keyword>
<sequence>MKLPSASQMQQLDRRASEQYGIPTIVLMENAGVGTVRMALDELGPCNNTFAPIFVGPGNNGGDGLVIGRHLHQRGCEVMFFFLVNPEKLSGDPATNFKIVKQLKLPYHVVDTVERIGMIPMLIAQKESKGLCCYAVFDAIFGIGLCRELSGHFKKAVELINSAAFKTKGPVIAIDIPSGLDSDSGKTLGCCVTADYTATYGCAKPAHFLHGSGSPAGKVAVIDIGIPPAVVNSGGIDTTLATDALVKQRSTSLHRAITSHKGDNGHLFILAGSAGKSGAAILAAKGALRAGAGLVTLGCPIQLKDIFGSALPEAMTFLLSGSDTCFSIDDLAVIERELATKDVLVVGPGIGQDQRTAELILTLYERAKCPMVIDADGLNILALAAESLPQPGGPRIYTPHPGELSRLIDMDSGAINQDRLEAVKLAVTKFAGSKDSVVVLKGAGTLVADGSGQRYINTTGNPGMAAAGMGDVLSGIIGALLCQGLAPTDAALCGVYLHGSAADMLFAAQGPGFFAGDVADRIPCARRKLLVV</sequence>
<dbReference type="EMBL" id="FNJI01000009">
    <property type="protein sequence ID" value="SDP04099.1"/>
    <property type="molecule type" value="Genomic_DNA"/>
</dbReference>
<evidence type="ECO:0000256" key="13">
    <source>
        <dbReference type="ARBA" id="ARBA00023268"/>
    </source>
</evidence>
<keyword evidence="6 17" id="KW-0547">Nucleotide-binding</keyword>
<feature type="binding site" evidence="18">
    <location>
        <position position="60"/>
    </location>
    <ligand>
        <name>K(+)</name>
        <dbReference type="ChEBI" id="CHEBI:29103"/>
    </ligand>
</feature>
<comment type="similarity">
    <text evidence="18">Belongs to the NnrE/AIBP family.</text>
</comment>
<organism evidence="22 23">
    <name type="scientific">Desulforhopalus singaporensis</name>
    <dbReference type="NCBI Taxonomy" id="91360"/>
    <lineage>
        <taxon>Bacteria</taxon>
        <taxon>Pseudomonadati</taxon>
        <taxon>Thermodesulfobacteriota</taxon>
        <taxon>Desulfobulbia</taxon>
        <taxon>Desulfobulbales</taxon>
        <taxon>Desulfocapsaceae</taxon>
        <taxon>Desulforhopalus</taxon>
    </lineage>
</organism>
<dbReference type="GO" id="GO:0046496">
    <property type="term" value="P:nicotinamide nucleotide metabolic process"/>
    <property type="evidence" value="ECO:0007669"/>
    <property type="project" value="UniProtKB-UniRule"/>
</dbReference>
<dbReference type="STRING" id="91360.SAMN05660330_01662"/>
<feature type="domain" description="YjeF N-terminal" evidence="21">
    <location>
        <begin position="9"/>
        <end position="232"/>
    </location>
</feature>
<evidence type="ECO:0000256" key="11">
    <source>
        <dbReference type="ARBA" id="ARBA00023235"/>
    </source>
</evidence>
<evidence type="ECO:0000256" key="17">
    <source>
        <dbReference type="HAMAP-Rule" id="MF_01965"/>
    </source>
</evidence>
<evidence type="ECO:0000256" key="12">
    <source>
        <dbReference type="ARBA" id="ARBA00023239"/>
    </source>
</evidence>
<comment type="similarity">
    <text evidence="3 19">In the N-terminal section; belongs to the NnrE/AIBP family.</text>
</comment>
<dbReference type="HAMAP" id="MF_01965">
    <property type="entry name" value="NADHX_dehydratase"/>
    <property type="match status" value="1"/>
</dbReference>
<evidence type="ECO:0000256" key="5">
    <source>
        <dbReference type="ARBA" id="ARBA00022723"/>
    </source>
</evidence>
<keyword evidence="13" id="KW-0511">Multifunctional enzyme</keyword>
<dbReference type="Pfam" id="PF03853">
    <property type="entry name" value="YjeF_N"/>
    <property type="match status" value="1"/>
</dbReference>
<evidence type="ECO:0000256" key="10">
    <source>
        <dbReference type="ARBA" id="ARBA00023027"/>
    </source>
</evidence>
<dbReference type="PROSITE" id="PS51385">
    <property type="entry name" value="YJEF_N"/>
    <property type="match status" value="1"/>
</dbReference>
<dbReference type="InterPro" id="IPR017953">
    <property type="entry name" value="Carbohydrate_kinase_pred_CS"/>
</dbReference>
<comment type="cofactor">
    <cofactor evidence="17">
        <name>Mg(2+)</name>
        <dbReference type="ChEBI" id="CHEBI:18420"/>
    </cofactor>
</comment>
<dbReference type="Pfam" id="PF01256">
    <property type="entry name" value="Carb_kinase"/>
    <property type="match status" value="1"/>
</dbReference>
<dbReference type="PROSITE" id="PS51383">
    <property type="entry name" value="YJEF_C_3"/>
    <property type="match status" value="1"/>
</dbReference>
<dbReference type="GO" id="GO:0046872">
    <property type="term" value="F:metal ion binding"/>
    <property type="evidence" value="ECO:0007669"/>
    <property type="project" value="UniProtKB-UniRule"/>
</dbReference>
<keyword evidence="10 17" id="KW-0520">NAD</keyword>
<keyword evidence="9 18" id="KW-0630">Potassium</keyword>
<comment type="cofactor">
    <cofactor evidence="18 19">
        <name>K(+)</name>
        <dbReference type="ChEBI" id="CHEBI:29103"/>
    </cofactor>
    <text evidence="18 19">Binds 1 potassium ion per subunit.</text>
</comment>
<dbReference type="InterPro" id="IPR036652">
    <property type="entry name" value="YjeF_N_dom_sf"/>
</dbReference>
<comment type="similarity">
    <text evidence="4 19">In the C-terminal section; belongs to the NnrD/CARKD family.</text>
</comment>
<dbReference type="RefSeq" id="WP_176761140.1">
    <property type="nucleotide sequence ID" value="NZ_FNJI01000009.1"/>
</dbReference>
<dbReference type="Gene3D" id="3.40.50.10260">
    <property type="entry name" value="YjeF N-terminal domain"/>
    <property type="match status" value="1"/>
</dbReference>
<dbReference type="SUPFAM" id="SSF64153">
    <property type="entry name" value="YjeF N-terminal domain-like"/>
    <property type="match status" value="1"/>
</dbReference>
<dbReference type="PROSITE" id="PS01050">
    <property type="entry name" value="YJEF_C_2"/>
    <property type="match status" value="1"/>
</dbReference>
<protein>
    <recommendedName>
        <fullName evidence="19">Bifunctional NAD(P)H-hydrate repair enzyme</fullName>
    </recommendedName>
    <alternativeName>
        <fullName evidence="19">Nicotinamide nucleotide repair protein</fullName>
    </alternativeName>
    <domain>
        <recommendedName>
            <fullName evidence="19">ADP-dependent (S)-NAD(P)H-hydrate dehydratase</fullName>
            <ecNumber evidence="19">4.2.1.136</ecNumber>
        </recommendedName>
        <alternativeName>
            <fullName evidence="19">ADP-dependent NAD(P)HX dehydratase</fullName>
        </alternativeName>
    </domain>
    <domain>
        <recommendedName>
            <fullName evidence="19">NAD(P)H-hydrate epimerase</fullName>
            <ecNumber evidence="19">5.1.99.6</ecNumber>
        </recommendedName>
    </domain>
</protein>
<dbReference type="GO" id="GO:0005524">
    <property type="term" value="F:ATP binding"/>
    <property type="evidence" value="ECO:0007669"/>
    <property type="project" value="UniProtKB-UniRule"/>
</dbReference>
<comment type="function">
    <text evidence="17">Catalyzes the dehydration of the S-form of NAD(P)HX at the expense of ADP, which is converted to AMP. Together with NAD(P)HX epimerase, which catalyzes the epimerization of the S- and R-forms, the enzyme allows the repair of both epimers of NAD(P)HX, a damaged form of NAD(P)H that is a result of enzymatic or heat-dependent hydration.</text>
</comment>
<dbReference type="PANTHER" id="PTHR12592:SF0">
    <property type="entry name" value="ATP-DEPENDENT (S)-NAD(P)H-HYDRATE DEHYDRATASE"/>
    <property type="match status" value="1"/>
</dbReference>
<comment type="function">
    <text evidence="18">Catalyzes the epimerization of the S- and R-forms of NAD(P)HX, a damaged form of NAD(P)H that is a result of enzymatic or heat-dependent hydration. This is a prerequisite for the S-specific NAD(P)H-hydrate dehydratase to allow the repair of both epimers of NAD(P)HX.</text>
</comment>
<proteinExistence type="inferred from homology"/>
<evidence type="ECO:0000256" key="3">
    <source>
        <dbReference type="ARBA" id="ARBA00006001"/>
    </source>
</evidence>
<evidence type="ECO:0000256" key="1">
    <source>
        <dbReference type="ARBA" id="ARBA00000013"/>
    </source>
</evidence>
<dbReference type="EC" id="5.1.99.6" evidence="19"/>
<dbReference type="InterPro" id="IPR000631">
    <property type="entry name" value="CARKD"/>
</dbReference>
<feature type="binding site" evidence="17">
    <location>
        <position position="279"/>
    </location>
    <ligand>
        <name>(6S)-NADPHX</name>
        <dbReference type="ChEBI" id="CHEBI:64076"/>
    </ligand>
</feature>
<evidence type="ECO:0000256" key="16">
    <source>
        <dbReference type="ARBA" id="ARBA00049209"/>
    </source>
</evidence>
<dbReference type="NCBIfam" id="TIGR00197">
    <property type="entry name" value="yjeF_nterm"/>
    <property type="match status" value="1"/>
</dbReference>
<feature type="binding site" evidence="18">
    <location>
        <position position="178"/>
    </location>
    <ligand>
        <name>K(+)</name>
        <dbReference type="ChEBI" id="CHEBI:29103"/>
    </ligand>
</feature>
<dbReference type="Gene3D" id="3.40.1190.20">
    <property type="match status" value="1"/>
</dbReference>
<reference evidence="22 23" key="1">
    <citation type="submission" date="2016-10" db="EMBL/GenBank/DDBJ databases">
        <authorList>
            <person name="de Groot N.N."/>
        </authorList>
    </citation>
    <scope>NUCLEOTIDE SEQUENCE [LARGE SCALE GENOMIC DNA]</scope>
    <source>
        <strain evidence="22 23">DSM 12130</strain>
    </source>
</reference>
<evidence type="ECO:0000256" key="15">
    <source>
        <dbReference type="ARBA" id="ARBA00048238"/>
    </source>
</evidence>
<feature type="binding site" evidence="17">
    <location>
        <position position="470"/>
    </location>
    <ligand>
        <name>AMP</name>
        <dbReference type="ChEBI" id="CHEBI:456215"/>
    </ligand>
</feature>
<keyword evidence="7 17" id="KW-0067">ATP-binding</keyword>
<dbReference type="GO" id="GO:0052855">
    <property type="term" value="F:ADP-dependent NAD(P)H-hydrate dehydratase activity"/>
    <property type="evidence" value="ECO:0007669"/>
    <property type="project" value="UniProtKB-UniRule"/>
</dbReference>
<gene>
    <name evidence="17" type="primary">nnrD</name>
    <name evidence="18" type="synonym">nnrE</name>
    <name evidence="22" type="ORF">SAMN05660330_01662</name>
</gene>
<feature type="binding site" evidence="18">
    <location>
        <begin position="59"/>
        <end position="63"/>
    </location>
    <ligand>
        <name>(6S)-NADPHX</name>
        <dbReference type="ChEBI" id="CHEBI:64076"/>
    </ligand>
</feature>
<dbReference type="CDD" id="cd01171">
    <property type="entry name" value="YXKO-related"/>
    <property type="match status" value="1"/>
</dbReference>
<evidence type="ECO:0000256" key="9">
    <source>
        <dbReference type="ARBA" id="ARBA00022958"/>
    </source>
</evidence>
<dbReference type="Proteomes" id="UP000199073">
    <property type="component" value="Unassembled WGS sequence"/>
</dbReference>
<comment type="similarity">
    <text evidence="17">Belongs to the NnrD/CARKD family.</text>
</comment>
<evidence type="ECO:0000256" key="4">
    <source>
        <dbReference type="ARBA" id="ARBA00009524"/>
    </source>
</evidence>
<dbReference type="GO" id="GO:0052856">
    <property type="term" value="F:NAD(P)HX epimerase activity"/>
    <property type="evidence" value="ECO:0007669"/>
    <property type="project" value="UniProtKB-UniRule"/>
</dbReference>
<evidence type="ECO:0000313" key="22">
    <source>
        <dbReference type="EMBL" id="SDP04099.1"/>
    </source>
</evidence>
<comment type="catalytic activity">
    <reaction evidence="1 18 19">
        <text>(6R)-NADHX = (6S)-NADHX</text>
        <dbReference type="Rhea" id="RHEA:32215"/>
        <dbReference type="ChEBI" id="CHEBI:64074"/>
        <dbReference type="ChEBI" id="CHEBI:64075"/>
        <dbReference type="EC" id="5.1.99.6"/>
    </reaction>
</comment>